<dbReference type="EMBL" id="SMKQ01000010">
    <property type="protein sequence ID" value="TDD54064.1"/>
    <property type="molecule type" value="Genomic_DNA"/>
</dbReference>
<gene>
    <name evidence="2" type="ORF">E1286_06025</name>
</gene>
<sequence>MIHQLRLGRARRIAIAVVAAGCAAPLLAATGSARTATPAAAQTRSAAAAAPTDVLTCSVRTAPNNPVAFTPPLRDATPQLTKGKGVILLENCSSPNGKAPNIASGRMELSGQATASCRSLADLRASGTVTWRDAQGKVLSTSTLAAEHKGSATLADSLLKGTVTAGRFNGQSFSGTATMTSDLRDCTTPAGFTTLTGSGKLTFA</sequence>
<evidence type="ECO:0000256" key="1">
    <source>
        <dbReference type="SAM" id="SignalP"/>
    </source>
</evidence>
<name>A0A4R4Z9V3_9ACTN</name>
<organism evidence="2 3">
    <name type="scientific">Nonomuraea terrae</name>
    <dbReference type="NCBI Taxonomy" id="2530383"/>
    <lineage>
        <taxon>Bacteria</taxon>
        <taxon>Bacillati</taxon>
        <taxon>Actinomycetota</taxon>
        <taxon>Actinomycetes</taxon>
        <taxon>Streptosporangiales</taxon>
        <taxon>Streptosporangiaceae</taxon>
        <taxon>Nonomuraea</taxon>
    </lineage>
</organism>
<dbReference type="AlphaFoldDB" id="A0A4R4Z9V3"/>
<protein>
    <submittedName>
        <fullName evidence="2">Uncharacterized protein</fullName>
    </submittedName>
</protein>
<proteinExistence type="predicted"/>
<evidence type="ECO:0000313" key="2">
    <source>
        <dbReference type="EMBL" id="TDD54064.1"/>
    </source>
</evidence>
<feature type="chain" id="PRO_5039222845" evidence="1">
    <location>
        <begin position="29"/>
        <end position="204"/>
    </location>
</feature>
<reference evidence="2 3" key="1">
    <citation type="submission" date="2019-03" db="EMBL/GenBank/DDBJ databases">
        <title>Draft genome sequences of novel Actinobacteria.</title>
        <authorList>
            <person name="Sahin N."/>
            <person name="Ay H."/>
            <person name="Saygin H."/>
        </authorList>
    </citation>
    <scope>NUCLEOTIDE SEQUENCE [LARGE SCALE GENOMIC DNA]</scope>
    <source>
        <strain evidence="2 3">CH32</strain>
    </source>
</reference>
<keyword evidence="1" id="KW-0732">Signal</keyword>
<dbReference type="RefSeq" id="WP_132609531.1">
    <property type="nucleotide sequence ID" value="NZ_SMKQ01000010.1"/>
</dbReference>
<comment type="caution">
    <text evidence="2">The sequence shown here is derived from an EMBL/GenBank/DDBJ whole genome shotgun (WGS) entry which is preliminary data.</text>
</comment>
<dbReference type="Proteomes" id="UP000295302">
    <property type="component" value="Unassembled WGS sequence"/>
</dbReference>
<feature type="signal peptide" evidence="1">
    <location>
        <begin position="1"/>
        <end position="28"/>
    </location>
</feature>
<accession>A0A4R4Z9V3</accession>
<keyword evidence="3" id="KW-1185">Reference proteome</keyword>
<evidence type="ECO:0000313" key="3">
    <source>
        <dbReference type="Proteomes" id="UP000295302"/>
    </source>
</evidence>
<dbReference type="OrthoDB" id="3536525at2"/>